<keyword evidence="1" id="KW-0812">Transmembrane</keyword>
<sequence>MTPDATEQGAGKPFHARRTYRLITAALGLLLCGVGACVLILADTAGVVRLAGGAAFVTVGGNMVWSAVTAKESWLSRLGPLP</sequence>
<keyword evidence="1" id="KW-0472">Membrane</keyword>
<gene>
    <name evidence="2" type="ORF">FHP08_04340</name>
</gene>
<keyword evidence="1" id="KW-1133">Transmembrane helix</keyword>
<accession>A0A5C8P5G5</accession>
<evidence type="ECO:0000313" key="3">
    <source>
        <dbReference type="Proteomes" id="UP000321548"/>
    </source>
</evidence>
<dbReference type="Proteomes" id="UP000321548">
    <property type="component" value="Unassembled WGS sequence"/>
</dbReference>
<organism evidence="2 3">
    <name type="scientific">Zeimonas arvi</name>
    <dbReference type="NCBI Taxonomy" id="2498847"/>
    <lineage>
        <taxon>Bacteria</taxon>
        <taxon>Pseudomonadati</taxon>
        <taxon>Pseudomonadota</taxon>
        <taxon>Betaproteobacteria</taxon>
        <taxon>Burkholderiales</taxon>
        <taxon>Burkholderiaceae</taxon>
        <taxon>Zeimonas</taxon>
    </lineage>
</organism>
<comment type="caution">
    <text evidence="2">The sequence shown here is derived from an EMBL/GenBank/DDBJ whole genome shotgun (WGS) entry which is preliminary data.</text>
</comment>
<proteinExistence type="predicted"/>
<evidence type="ECO:0000256" key="1">
    <source>
        <dbReference type="SAM" id="Phobius"/>
    </source>
</evidence>
<reference evidence="2 3" key="1">
    <citation type="submission" date="2019-06" db="EMBL/GenBank/DDBJ databases">
        <title>Quisquiliibacterium sp. nov., isolated from a maize field.</title>
        <authorList>
            <person name="Lin S.-Y."/>
            <person name="Tsai C.-F."/>
            <person name="Young C.-C."/>
        </authorList>
    </citation>
    <scope>NUCLEOTIDE SEQUENCE [LARGE SCALE GENOMIC DNA]</scope>
    <source>
        <strain evidence="2 3">CC-CFT501</strain>
    </source>
</reference>
<dbReference type="RefSeq" id="WP_147703048.1">
    <property type="nucleotide sequence ID" value="NZ_VDUY01000001.1"/>
</dbReference>
<dbReference type="EMBL" id="VDUY01000001">
    <property type="protein sequence ID" value="TXL68912.1"/>
    <property type="molecule type" value="Genomic_DNA"/>
</dbReference>
<feature type="transmembrane region" description="Helical" evidence="1">
    <location>
        <begin position="48"/>
        <end position="68"/>
    </location>
</feature>
<keyword evidence="3" id="KW-1185">Reference proteome</keyword>
<evidence type="ECO:0000313" key="2">
    <source>
        <dbReference type="EMBL" id="TXL68912.1"/>
    </source>
</evidence>
<protein>
    <submittedName>
        <fullName evidence="2">Uncharacterized protein</fullName>
    </submittedName>
</protein>
<dbReference type="AlphaFoldDB" id="A0A5C8P5G5"/>
<name>A0A5C8P5G5_9BURK</name>
<feature type="transmembrane region" description="Helical" evidence="1">
    <location>
        <begin position="22"/>
        <end position="42"/>
    </location>
</feature>